<evidence type="ECO:0000313" key="2">
    <source>
        <dbReference type="EMBL" id="QTA89931.1"/>
    </source>
</evidence>
<accession>A0A975BQS9</accession>
<dbReference type="AlphaFoldDB" id="A0A975BQS9"/>
<keyword evidence="1" id="KW-0472">Membrane</keyword>
<dbReference type="PROSITE" id="PS51257">
    <property type="entry name" value="PROKAR_LIPOPROTEIN"/>
    <property type="match status" value="1"/>
</dbReference>
<sequence>MNAMKSDNKDKTVYISSPLSFLNLLFCGCKSQRIRPGDGKKRRPGRPWLSFFKTILAEFWGNSGDAYKHRRWLLISLTLLVMTATGWITVFKSSEHKAMNLMEQGKCRECLAYVENVLRENPRNKNLCKIETEAIVKDILHHGWAQQLKHGHFSEARKFLEDMTKQNSDLPERLKTVRLLNWIAEIEEYFFERSPGTPIVIFQDEIRTESLLTQWDREKNDIRCLLNQIGKENTELPPDRIYRCLERLQAQKRLYSGVIQDFKTTIDKMLDTDRPSALMLTINEFKRKFPAIGGLEALNEDLANYMRLREKINSEQWPEDPGVPDNLCFQTEPFVARVDTLLSTRKELRHARSTFRNNKNHTISLAKLRLSSESSKENN</sequence>
<feature type="transmembrane region" description="Helical" evidence="1">
    <location>
        <begin position="72"/>
        <end position="91"/>
    </location>
</feature>
<evidence type="ECO:0000313" key="3">
    <source>
        <dbReference type="Proteomes" id="UP000663722"/>
    </source>
</evidence>
<keyword evidence="1" id="KW-1133">Transmembrane helix</keyword>
<dbReference type="RefSeq" id="WP_207678351.1">
    <property type="nucleotide sequence ID" value="NZ_CP061800.1"/>
</dbReference>
<keyword evidence="3" id="KW-1185">Reference proteome</keyword>
<proteinExistence type="predicted"/>
<reference evidence="2" key="1">
    <citation type="journal article" date="2021" name="Microb. Physiol.">
        <title>Proteogenomic Insights into the Physiology of Marine, Sulfate-Reducing, Filamentous Desulfonema limicola and Desulfonema magnum.</title>
        <authorList>
            <person name="Schnaars V."/>
            <person name="Wohlbrand L."/>
            <person name="Scheve S."/>
            <person name="Hinrichs C."/>
            <person name="Reinhardt R."/>
            <person name="Rabus R."/>
        </authorList>
    </citation>
    <scope>NUCLEOTIDE SEQUENCE</scope>
    <source>
        <strain evidence="2">4be13</strain>
    </source>
</reference>
<dbReference type="EMBL" id="CP061800">
    <property type="protein sequence ID" value="QTA89931.1"/>
    <property type="molecule type" value="Genomic_DNA"/>
</dbReference>
<keyword evidence="1" id="KW-0812">Transmembrane</keyword>
<organism evidence="2 3">
    <name type="scientific">Desulfonema magnum</name>
    <dbReference type="NCBI Taxonomy" id="45655"/>
    <lineage>
        <taxon>Bacteria</taxon>
        <taxon>Pseudomonadati</taxon>
        <taxon>Thermodesulfobacteriota</taxon>
        <taxon>Desulfobacteria</taxon>
        <taxon>Desulfobacterales</taxon>
        <taxon>Desulfococcaceae</taxon>
        <taxon>Desulfonema</taxon>
    </lineage>
</organism>
<evidence type="ECO:0000256" key="1">
    <source>
        <dbReference type="SAM" id="Phobius"/>
    </source>
</evidence>
<name>A0A975BQS9_9BACT</name>
<dbReference type="KEGG" id="dmm:dnm_059900"/>
<gene>
    <name evidence="2" type="ORF">dnm_059900</name>
</gene>
<dbReference type="Proteomes" id="UP000663722">
    <property type="component" value="Chromosome"/>
</dbReference>
<protein>
    <submittedName>
        <fullName evidence="2">Uncharacterized protein</fullName>
    </submittedName>
</protein>